<evidence type="ECO:0000256" key="7">
    <source>
        <dbReference type="SAM" id="MobiDB-lite"/>
    </source>
</evidence>
<protein>
    <recommendedName>
        <fullName evidence="8">TPX2 C-terminal domain-containing protein</fullName>
    </recommendedName>
</protein>
<feature type="compositionally biased region" description="Polar residues" evidence="7">
    <location>
        <begin position="78"/>
        <end position="88"/>
    </location>
</feature>
<feature type="compositionally biased region" description="Basic and acidic residues" evidence="7">
    <location>
        <begin position="320"/>
        <end position="342"/>
    </location>
</feature>
<feature type="compositionally biased region" description="Basic and acidic residues" evidence="7">
    <location>
        <begin position="595"/>
        <end position="608"/>
    </location>
</feature>
<feature type="compositionally biased region" description="Basic and acidic residues" evidence="7">
    <location>
        <begin position="227"/>
        <end position="262"/>
    </location>
</feature>
<proteinExistence type="inferred from homology"/>
<evidence type="ECO:0000256" key="3">
    <source>
        <dbReference type="ARBA" id="ARBA00022490"/>
    </source>
</evidence>
<dbReference type="Proteomes" id="UP001396334">
    <property type="component" value="Unassembled WGS sequence"/>
</dbReference>
<evidence type="ECO:0000256" key="2">
    <source>
        <dbReference type="ARBA" id="ARBA00005885"/>
    </source>
</evidence>
<gene>
    <name evidence="9" type="ORF">V6N11_075287</name>
</gene>
<dbReference type="PANTHER" id="PTHR47067:SF6">
    <property type="entry name" value="PROTEIN WVD2-LIKE 7"/>
    <property type="match status" value="1"/>
</dbReference>
<dbReference type="PANTHER" id="PTHR47067">
    <property type="entry name" value="TPX2 (TARGETING PROTEIN FOR XKLP2) PROTEIN FAMILY-RELATED"/>
    <property type="match status" value="1"/>
</dbReference>
<sequence length="739" mass="81978">MAGEIQEPFNISFLTESLHSGSISFGRFENEPLAWERRSSFSHNRYLEEVEKFSKPGSVIEKKAYFEAHFRRKARLLQGSSEGQNEGEAQTEENDAVETEGYREYQTVENHGAENKTYGEESDSLSKDSYYNHSDENGLDYANYGDDFCCGNQGSLFDHENEEKQSDYGNEDSFCAHFDNSLEDSEYLGEGALIECGREYPEDLSTPDTHVLVHGDVKPVESPQSEIGHDKPLSSNDKPEKKIEKNHDDEVASIDESFKSRDPSPIAGTTGEVDTSKLESQQSRSPKLKPTIVKDTKPRLKSQMSPDQSGKNISSNPSKVDARVLERKEKEITRRTKAEKLPARTATPTRRPMLRSPNNEDSERDNANLCTEHKSIKGVTKKVIEARPSSLKKIEPVARQTPNRLKKTVDSTKADVKSTAGSFHFKSGERAERRKEFSMKLEEKVHAKEAEMNQIQAKTEEKTKAEIKQLRKSLNFKAKPIPSFYHVATAPGSNGNKAASSTKKPAKIGSNSANPGVGSTTRSPSQSREARKEVLSAGGFEGESSFHTVESSSQSGSISSTPPTGSHGSRASAKQNIILSKQERGKEGGNLPKHRIPENGKVVKDHKNSGMPKVGPRRNRREVMRKNNMSSAEIANASGSGMGRLAVPELPTQVYIENQNPCDGKSEMARQSVNNGGFVVIVVCILYLPPLPTYEAENFEYKKSMMTAYKERTLKPPFCLVVPVALFALLRITKSIMDS</sequence>
<dbReference type="EMBL" id="JBBPBN010000026">
    <property type="protein sequence ID" value="KAK9008389.1"/>
    <property type="molecule type" value="Genomic_DNA"/>
</dbReference>
<feature type="compositionally biased region" description="Polar residues" evidence="7">
    <location>
        <begin position="491"/>
        <end position="527"/>
    </location>
</feature>
<feature type="region of interest" description="Disordered" evidence="7">
    <location>
        <begin position="219"/>
        <end position="365"/>
    </location>
</feature>
<name>A0ABR2R695_9ROSI</name>
<comment type="similarity">
    <text evidence="2">Belongs to the TPX2 family.</text>
</comment>
<organism evidence="9 10">
    <name type="scientific">Hibiscus sabdariffa</name>
    <name type="common">roselle</name>
    <dbReference type="NCBI Taxonomy" id="183260"/>
    <lineage>
        <taxon>Eukaryota</taxon>
        <taxon>Viridiplantae</taxon>
        <taxon>Streptophyta</taxon>
        <taxon>Embryophyta</taxon>
        <taxon>Tracheophyta</taxon>
        <taxon>Spermatophyta</taxon>
        <taxon>Magnoliopsida</taxon>
        <taxon>eudicotyledons</taxon>
        <taxon>Gunneridae</taxon>
        <taxon>Pentapetalae</taxon>
        <taxon>rosids</taxon>
        <taxon>malvids</taxon>
        <taxon>Malvales</taxon>
        <taxon>Malvaceae</taxon>
        <taxon>Malvoideae</taxon>
        <taxon>Hibiscus</taxon>
    </lineage>
</organism>
<dbReference type="Pfam" id="PF06886">
    <property type="entry name" value="TPX2"/>
    <property type="match status" value="1"/>
</dbReference>
<keyword evidence="3" id="KW-0963">Cytoplasm</keyword>
<dbReference type="InterPro" id="IPR027329">
    <property type="entry name" value="TPX2_C"/>
</dbReference>
<evidence type="ECO:0000313" key="10">
    <source>
        <dbReference type="Proteomes" id="UP001396334"/>
    </source>
</evidence>
<feature type="region of interest" description="Disordered" evidence="7">
    <location>
        <begin position="77"/>
        <end position="131"/>
    </location>
</feature>
<feature type="region of interest" description="Disordered" evidence="7">
    <location>
        <begin position="488"/>
        <end position="616"/>
    </location>
</feature>
<evidence type="ECO:0000259" key="8">
    <source>
        <dbReference type="Pfam" id="PF06886"/>
    </source>
</evidence>
<comment type="caution">
    <text evidence="9">The sequence shown here is derived from an EMBL/GenBank/DDBJ whole genome shotgun (WGS) entry which is preliminary data.</text>
</comment>
<dbReference type="InterPro" id="IPR044216">
    <property type="entry name" value="WDL7"/>
</dbReference>
<feature type="domain" description="TPX2 C-terminal" evidence="8">
    <location>
        <begin position="423"/>
        <end position="494"/>
    </location>
</feature>
<feature type="compositionally biased region" description="Acidic residues" evidence="7">
    <location>
        <begin position="89"/>
        <end position="98"/>
    </location>
</feature>
<feature type="compositionally biased region" description="Polar residues" evidence="7">
    <location>
        <begin position="302"/>
        <end position="318"/>
    </location>
</feature>
<keyword evidence="4" id="KW-0493">Microtubule</keyword>
<comment type="subcellular location">
    <subcellularLocation>
        <location evidence="1">Cytoplasm</location>
        <location evidence="1">Cytoskeleton</location>
    </subcellularLocation>
</comment>
<keyword evidence="5" id="KW-0206">Cytoskeleton</keyword>
<reference evidence="9 10" key="1">
    <citation type="journal article" date="2024" name="G3 (Bethesda)">
        <title>Genome assembly of Hibiscus sabdariffa L. provides insights into metabolisms of medicinal natural products.</title>
        <authorList>
            <person name="Kim T."/>
        </authorList>
    </citation>
    <scope>NUCLEOTIDE SEQUENCE [LARGE SCALE GENOMIC DNA]</scope>
    <source>
        <strain evidence="9">TK-2024</strain>
        <tissue evidence="9">Old leaves</tissue>
    </source>
</reference>
<feature type="coiled-coil region" evidence="6">
    <location>
        <begin position="438"/>
        <end position="468"/>
    </location>
</feature>
<evidence type="ECO:0000256" key="5">
    <source>
        <dbReference type="ARBA" id="ARBA00023212"/>
    </source>
</evidence>
<evidence type="ECO:0000256" key="4">
    <source>
        <dbReference type="ARBA" id="ARBA00022701"/>
    </source>
</evidence>
<feature type="compositionally biased region" description="Low complexity" evidence="7">
    <location>
        <begin position="551"/>
        <end position="569"/>
    </location>
</feature>
<evidence type="ECO:0000313" key="9">
    <source>
        <dbReference type="EMBL" id="KAK9008389.1"/>
    </source>
</evidence>
<evidence type="ECO:0000256" key="6">
    <source>
        <dbReference type="SAM" id="Coils"/>
    </source>
</evidence>
<keyword evidence="10" id="KW-1185">Reference proteome</keyword>
<evidence type="ECO:0000256" key="1">
    <source>
        <dbReference type="ARBA" id="ARBA00004245"/>
    </source>
</evidence>
<keyword evidence="6" id="KW-0175">Coiled coil</keyword>
<accession>A0ABR2R695</accession>